<dbReference type="RefSeq" id="WP_368380174.1">
    <property type="nucleotide sequence ID" value="NZ_JBFRYA010000002.1"/>
</dbReference>
<name>A0ABV3U1S1_9GAMM</name>
<protein>
    <submittedName>
        <fullName evidence="9">Lipoprotein</fullName>
    </submittedName>
</protein>
<keyword evidence="5" id="KW-0998">Cell outer membrane</keyword>
<reference evidence="9 10" key="1">
    <citation type="journal article" date="2011" name="Int. J. Syst. Evol. Microbiol.">
        <title>Zhongshania antarctica gen. nov., sp. nov. and Zhongshania guokunii sp. nov., gammaproteobacteria respectively isolated from coastal attached (fast) ice and surface seawater of the Antarctic.</title>
        <authorList>
            <person name="Li H.J."/>
            <person name="Zhang X.Y."/>
            <person name="Chen C.X."/>
            <person name="Zhang Y.J."/>
            <person name="Gao Z.M."/>
            <person name="Yu Y."/>
            <person name="Chen X.L."/>
            <person name="Chen B."/>
            <person name="Zhang Y.Z."/>
        </authorList>
    </citation>
    <scope>NUCLEOTIDE SEQUENCE [LARGE SCALE GENOMIC DNA]</scope>
    <source>
        <strain evidence="9 10">ZS6-22T</strain>
    </source>
</reference>
<dbReference type="EMBL" id="JBFRYA010000002">
    <property type="protein sequence ID" value="MEX1667868.1"/>
    <property type="molecule type" value="Genomic_DNA"/>
</dbReference>
<evidence type="ECO:0000256" key="3">
    <source>
        <dbReference type="ARBA" id="ARBA00023136"/>
    </source>
</evidence>
<feature type="signal peptide" evidence="8">
    <location>
        <begin position="1"/>
        <end position="22"/>
    </location>
</feature>
<proteinExistence type="predicted"/>
<evidence type="ECO:0000256" key="2">
    <source>
        <dbReference type="ARBA" id="ARBA00022729"/>
    </source>
</evidence>
<keyword evidence="3" id="KW-0472">Membrane</keyword>
<evidence type="ECO:0000256" key="6">
    <source>
        <dbReference type="ARBA" id="ARBA00023288"/>
    </source>
</evidence>
<dbReference type="Proteomes" id="UP001557485">
    <property type="component" value="Unassembled WGS sequence"/>
</dbReference>
<dbReference type="InterPro" id="IPR032831">
    <property type="entry name" value="LptM_cons"/>
</dbReference>
<evidence type="ECO:0000256" key="8">
    <source>
        <dbReference type="SAM" id="SignalP"/>
    </source>
</evidence>
<keyword evidence="2 8" id="KW-0732">Signal</keyword>
<comment type="subcellular location">
    <subcellularLocation>
        <location evidence="1">Cell outer membrane</location>
        <topology evidence="1">Lipid-anchor</topology>
    </subcellularLocation>
</comment>
<organism evidence="9 10">
    <name type="scientific">Zhongshania guokunii</name>
    <dbReference type="NCBI Taxonomy" id="641783"/>
    <lineage>
        <taxon>Bacteria</taxon>
        <taxon>Pseudomonadati</taxon>
        <taxon>Pseudomonadota</taxon>
        <taxon>Gammaproteobacteria</taxon>
        <taxon>Cellvibrionales</taxon>
        <taxon>Spongiibacteraceae</taxon>
        <taxon>Zhongshania</taxon>
    </lineage>
</organism>
<keyword evidence="6 9" id="KW-0449">Lipoprotein</keyword>
<sequence length="60" mass="5979">MAAFPIVAFARPAAFCLAVLLAGCGQTGPLVYPENNDAAANSTDSGASTPTTEPSPSKPL</sequence>
<evidence type="ECO:0000256" key="5">
    <source>
        <dbReference type="ARBA" id="ARBA00023237"/>
    </source>
</evidence>
<evidence type="ECO:0000256" key="1">
    <source>
        <dbReference type="ARBA" id="ARBA00004459"/>
    </source>
</evidence>
<evidence type="ECO:0000313" key="10">
    <source>
        <dbReference type="Proteomes" id="UP001557485"/>
    </source>
</evidence>
<dbReference type="NCBIfam" id="NF047847">
    <property type="entry name" value="SS_mature_LptM"/>
    <property type="match status" value="1"/>
</dbReference>
<gene>
    <name evidence="9" type="ORF">AB4876_03040</name>
</gene>
<feature type="compositionally biased region" description="Polar residues" evidence="7">
    <location>
        <begin position="38"/>
        <end position="47"/>
    </location>
</feature>
<keyword evidence="10" id="KW-1185">Reference proteome</keyword>
<comment type="caution">
    <text evidence="9">The sequence shown here is derived from an EMBL/GenBank/DDBJ whole genome shotgun (WGS) entry which is preliminary data.</text>
</comment>
<evidence type="ECO:0000256" key="7">
    <source>
        <dbReference type="SAM" id="MobiDB-lite"/>
    </source>
</evidence>
<evidence type="ECO:0000256" key="4">
    <source>
        <dbReference type="ARBA" id="ARBA00023139"/>
    </source>
</evidence>
<feature type="compositionally biased region" description="Low complexity" evidence="7">
    <location>
        <begin position="48"/>
        <end position="60"/>
    </location>
</feature>
<feature type="region of interest" description="Disordered" evidence="7">
    <location>
        <begin position="32"/>
        <end position="60"/>
    </location>
</feature>
<evidence type="ECO:0000313" key="9">
    <source>
        <dbReference type="EMBL" id="MEX1667868.1"/>
    </source>
</evidence>
<accession>A0ABV3U1S1</accession>
<keyword evidence="4" id="KW-0564">Palmitate</keyword>
<feature type="chain" id="PRO_5047458712" evidence="8">
    <location>
        <begin position="23"/>
        <end position="60"/>
    </location>
</feature>